<sequence>MIKEQEIVQEIFSLYDSKGHDEYYGEAVSQLDHMLQAATLAHNQGYDEEVVLAAFFHDVGHLLDVPESSRMSHYGVINHEHLGAEYLKAAGFSKKITALVRSHVEAKRYLTAVNPKYLMALSVASKKTLNYQGGQMSQKEVDEFEKNPLKDIILQMRKWDEQAKVTNARTLTLDVLKEMALNHLRKQH</sequence>
<dbReference type="Pfam" id="PF01966">
    <property type="entry name" value="HD"/>
    <property type="match status" value="1"/>
</dbReference>
<dbReference type="SUPFAM" id="SSF109604">
    <property type="entry name" value="HD-domain/PDEase-like"/>
    <property type="match status" value="1"/>
</dbReference>
<name>A0ABW9RSM6_9BACT</name>
<accession>A0ABW9RSM6</accession>
<dbReference type="RefSeq" id="WP_155174006.1">
    <property type="nucleotide sequence ID" value="NZ_BAAAFL010000068.1"/>
</dbReference>
<dbReference type="PANTHER" id="PTHR40202">
    <property type="match status" value="1"/>
</dbReference>
<dbReference type="EMBL" id="SMLW01000607">
    <property type="protein sequence ID" value="MTI26998.1"/>
    <property type="molecule type" value="Genomic_DNA"/>
</dbReference>
<keyword evidence="3" id="KW-1185">Reference proteome</keyword>
<evidence type="ECO:0000259" key="1">
    <source>
        <dbReference type="Pfam" id="PF01966"/>
    </source>
</evidence>
<comment type="caution">
    <text evidence="2">The sequence shown here is derived from an EMBL/GenBank/DDBJ whole genome shotgun (WGS) entry which is preliminary data.</text>
</comment>
<dbReference type="InterPro" id="IPR052567">
    <property type="entry name" value="OP_Dioxygenase"/>
</dbReference>
<dbReference type="InterPro" id="IPR017670">
    <property type="entry name" value="Phosphonate_degrad-assoc"/>
</dbReference>
<evidence type="ECO:0000313" key="3">
    <source>
        <dbReference type="Proteomes" id="UP000798808"/>
    </source>
</evidence>
<gene>
    <name evidence="2" type="ORF">E1163_18720</name>
</gene>
<proteinExistence type="predicted"/>
<organism evidence="2 3">
    <name type="scientific">Fulvivirga kasyanovii</name>
    <dbReference type="NCBI Taxonomy" id="396812"/>
    <lineage>
        <taxon>Bacteria</taxon>
        <taxon>Pseudomonadati</taxon>
        <taxon>Bacteroidota</taxon>
        <taxon>Cytophagia</taxon>
        <taxon>Cytophagales</taxon>
        <taxon>Fulvivirgaceae</taxon>
        <taxon>Fulvivirga</taxon>
    </lineage>
</organism>
<dbReference type="PANTHER" id="PTHR40202:SF1">
    <property type="entry name" value="HD DOMAIN-CONTAINING PROTEIN"/>
    <property type="match status" value="1"/>
</dbReference>
<dbReference type="NCBIfam" id="TIGR03276">
    <property type="entry name" value="Phn-HD"/>
    <property type="match status" value="1"/>
</dbReference>
<dbReference type="InterPro" id="IPR006674">
    <property type="entry name" value="HD_domain"/>
</dbReference>
<evidence type="ECO:0000313" key="2">
    <source>
        <dbReference type="EMBL" id="MTI26998.1"/>
    </source>
</evidence>
<dbReference type="CDD" id="cd00077">
    <property type="entry name" value="HDc"/>
    <property type="match status" value="1"/>
</dbReference>
<dbReference type="Proteomes" id="UP000798808">
    <property type="component" value="Unassembled WGS sequence"/>
</dbReference>
<protein>
    <submittedName>
        <fullName evidence="2">HD domain-containing protein</fullName>
    </submittedName>
</protein>
<dbReference type="InterPro" id="IPR003607">
    <property type="entry name" value="HD/PDEase_dom"/>
</dbReference>
<dbReference type="Gene3D" id="1.10.3210.10">
    <property type="entry name" value="Hypothetical protein af1432"/>
    <property type="match status" value="1"/>
</dbReference>
<reference evidence="2 3" key="1">
    <citation type="submission" date="2019-02" db="EMBL/GenBank/DDBJ databases">
        <authorList>
            <person name="Goldberg S.R."/>
            <person name="Haltli B.A."/>
            <person name="Correa H."/>
            <person name="Russell K.G."/>
        </authorList>
    </citation>
    <scope>NUCLEOTIDE SEQUENCE [LARGE SCALE GENOMIC DNA]</scope>
    <source>
        <strain evidence="2 3">JCM 16186</strain>
    </source>
</reference>
<feature type="domain" description="HD" evidence="1">
    <location>
        <begin position="32"/>
        <end position="108"/>
    </location>
</feature>